<protein>
    <submittedName>
        <fullName evidence="2">Prepilin-type N-terminal cleavage/methylation domain-containing protein</fullName>
    </submittedName>
</protein>
<evidence type="ECO:0000256" key="1">
    <source>
        <dbReference type="SAM" id="Phobius"/>
    </source>
</evidence>
<dbReference type="InterPro" id="IPR012902">
    <property type="entry name" value="N_methyl_site"/>
</dbReference>
<accession>A0A1H3K809</accession>
<keyword evidence="1" id="KW-0472">Membrane</keyword>
<sequence>MLNKLKTNNGLTLIELLFTLAMFGVIVIWVTGLLINTAVINRKSEQQYKATLIAQSYMENIKASDSINIGETVETIDSFKVIVSISKVSRYRESIYKINIEVLAEDSILERLEGYKIITQ</sequence>
<dbReference type="OrthoDB" id="1952437at2"/>
<dbReference type="STRING" id="415015.SAMN05660462_00158"/>
<dbReference type="Pfam" id="PF07963">
    <property type="entry name" value="N_methyl"/>
    <property type="match status" value="1"/>
</dbReference>
<dbReference type="EMBL" id="FNQE01000001">
    <property type="protein sequence ID" value="SDY47905.1"/>
    <property type="molecule type" value="Genomic_DNA"/>
</dbReference>
<organism evidence="2 3">
    <name type="scientific">Proteiniborus ethanoligenes</name>
    <dbReference type="NCBI Taxonomy" id="415015"/>
    <lineage>
        <taxon>Bacteria</taxon>
        <taxon>Bacillati</taxon>
        <taxon>Bacillota</taxon>
        <taxon>Clostridia</taxon>
        <taxon>Eubacteriales</taxon>
        <taxon>Proteiniborus</taxon>
    </lineage>
</organism>
<dbReference type="AlphaFoldDB" id="A0A1H3K809"/>
<reference evidence="2 3" key="1">
    <citation type="submission" date="2016-10" db="EMBL/GenBank/DDBJ databases">
        <authorList>
            <person name="de Groot N.N."/>
        </authorList>
    </citation>
    <scope>NUCLEOTIDE SEQUENCE [LARGE SCALE GENOMIC DNA]</scope>
    <source>
        <strain evidence="2 3">DSM 21650</strain>
    </source>
</reference>
<feature type="transmembrane region" description="Helical" evidence="1">
    <location>
        <begin position="16"/>
        <end position="39"/>
    </location>
</feature>
<proteinExistence type="predicted"/>
<name>A0A1H3K809_9FIRM</name>
<gene>
    <name evidence="2" type="ORF">SAMN05660462_00158</name>
</gene>
<dbReference type="Proteomes" id="UP000198625">
    <property type="component" value="Unassembled WGS sequence"/>
</dbReference>
<keyword evidence="1" id="KW-1133">Transmembrane helix</keyword>
<keyword evidence="1" id="KW-0812">Transmembrane</keyword>
<dbReference type="RefSeq" id="WP_091725880.1">
    <property type="nucleotide sequence ID" value="NZ_FNQE01000001.1"/>
</dbReference>
<evidence type="ECO:0000313" key="3">
    <source>
        <dbReference type="Proteomes" id="UP000198625"/>
    </source>
</evidence>
<keyword evidence="3" id="KW-1185">Reference proteome</keyword>
<dbReference type="NCBIfam" id="TIGR02532">
    <property type="entry name" value="IV_pilin_GFxxxE"/>
    <property type="match status" value="1"/>
</dbReference>
<evidence type="ECO:0000313" key="2">
    <source>
        <dbReference type="EMBL" id="SDY47905.1"/>
    </source>
</evidence>